<gene>
    <name evidence="10" type="ORF">H1B31_01695</name>
</gene>
<comment type="similarity">
    <text evidence="2">Belongs to the UPF0702 family.</text>
</comment>
<dbReference type="AlphaFoldDB" id="A0A7G7VKQ7"/>
<dbReference type="Pfam" id="PF20730">
    <property type="entry name" value="YetF_N"/>
    <property type="match status" value="1"/>
</dbReference>
<evidence type="ECO:0000256" key="1">
    <source>
        <dbReference type="ARBA" id="ARBA00004651"/>
    </source>
</evidence>
<name>A0A7G7VKQ7_9FIRM</name>
<evidence type="ECO:0000313" key="11">
    <source>
        <dbReference type="Proteomes" id="UP000515480"/>
    </source>
</evidence>
<sequence>MLIYSLMLAKLALGLLCLIVQINLLGKGNLAPNSATDQVQNYVLGGIIGGVIYNNSISIPDFLLVLIAWTMLVLILKYLKSNSAVVKGFVDGRPAVLIERGKLMVEECMRHGLLAHDIMLKLRMAGVYFVKDVKRAVLEPNGQLTVIQYGEQNARYPLILDGQLDEDILELIEKDRVWLNGELRAAGYELKDVYIGEYKDDALAVYPYESP</sequence>
<keyword evidence="3" id="KW-1003">Cell membrane</keyword>
<dbReference type="RefSeq" id="WP_185980642.1">
    <property type="nucleotide sequence ID" value="NZ_CP060204.1"/>
</dbReference>
<dbReference type="KEGG" id="stim:H1B31_01695"/>
<organism evidence="10 11">
    <name type="scientific">Selenomonas timonae</name>
    <dbReference type="NCBI Taxonomy" id="2754044"/>
    <lineage>
        <taxon>Bacteria</taxon>
        <taxon>Bacillati</taxon>
        <taxon>Bacillota</taxon>
        <taxon>Negativicutes</taxon>
        <taxon>Selenomonadales</taxon>
        <taxon>Selenomonadaceae</taxon>
        <taxon>Selenomonas</taxon>
    </lineage>
</organism>
<evidence type="ECO:0000256" key="6">
    <source>
        <dbReference type="ARBA" id="ARBA00023136"/>
    </source>
</evidence>
<dbReference type="InterPro" id="IPR023090">
    <property type="entry name" value="UPF0702_alpha/beta_dom_sf"/>
</dbReference>
<keyword evidence="4 7" id="KW-0812">Transmembrane</keyword>
<dbReference type="PANTHER" id="PTHR34582">
    <property type="entry name" value="UPF0702 TRANSMEMBRANE PROTEIN YCAP"/>
    <property type="match status" value="1"/>
</dbReference>
<keyword evidence="6 7" id="KW-0472">Membrane</keyword>
<dbReference type="GO" id="GO:0005886">
    <property type="term" value="C:plasma membrane"/>
    <property type="evidence" value="ECO:0007669"/>
    <property type="project" value="UniProtKB-SubCell"/>
</dbReference>
<evidence type="ECO:0000256" key="5">
    <source>
        <dbReference type="ARBA" id="ARBA00022989"/>
    </source>
</evidence>
<dbReference type="Gene3D" id="3.30.240.20">
    <property type="entry name" value="bsu07140 like domains"/>
    <property type="match status" value="2"/>
</dbReference>
<dbReference type="InterPro" id="IPR048454">
    <property type="entry name" value="YetF_N"/>
</dbReference>
<evidence type="ECO:0000313" key="10">
    <source>
        <dbReference type="EMBL" id="QNH54700.1"/>
    </source>
</evidence>
<dbReference type="EMBL" id="CP060204">
    <property type="protein sequence ID" value="QNH54700.1"/>
    <property type="molecule type" value="Genomic_DNA"/>
</dbReference>
<evidence type="ECO:0000259" key="9">
    <source>
        <dbReference type="Pfam" id="PF20730"/>
    </source>
</evidence>
<evidence type="ECO:0000256" key="3">
    <source>
        <dbReference type="ARBA" id="ARBA00022475"/>
    </source>
</evidence>
<keyword evidence="11" id="KW-1185">Reference proteome</keyword>
<comment type="subcellular location">
    <subcellularLocation>
        <location evidence="1">Cell membrane</location>
        <topology evidence="1">Multi-pass membrane protein</topology>
    </subcellularLocation>
</comment>
<evidence type="ECO:0000256" key="2">
    <source>
        <dbReference type="ARBA" id="ARBA00006448"/>
    </source>
</evidence>
<accession>A0A7G7VKQ7</accession>
<feature type="domain" description="YetF C-terminal" evidence="8">
    <location>
        <begin position="83"/>
        <end position="199"/>
    </location>
</feature>
<dbReference type="Pfam" id="PF04239">
    <property type="entry name" value="DUF421"/>
    <property type="match status" value="1"/>
</dbReference>
<feature type="domain" description="YetF-like N-terminal transmembrane" evidence="9">
    <location>
        <begin position="4"/>
        <end position="79"/>
    </location>
</feature>
<evidence type="ECO:0000259" key="8">
    <source>
        <dbReference type="Pfam" id="PF04239"/>
    </source>
</evidence>
<evidence type="ECO:0000256" key="4">
    <source>
        <dbReference type="ARBA" id="ARBA00022692"/>
    </source>
</evidence>
<feature type="transmembrane region" description="Helical" evidence="7">
    <location>
        <begin position="62"/>
        <end position="79"/>
    </location>
</feature>
<proteinExistence type="inferred from homology"/>
<protein>
    <submittedName>
        <fullName evidence="10">DUF421 domain-containing protein</fullName>
    </submittedName>
</protein>
<evidence type="ECO:0000256" key="7">
    <source>
        <dbReference type="SAM" id="Phobius"/>
    </source>
</evidence>
<dbReference type="Proteomes" id="UP000515480">
    <property type="component" value="Chromosome"/>
</dbReference>
<reference evidence="10 11" key="1">
    <citation type="submission" date="2020-07" db="EMBL/GenBank/DDBJ databases">
        <title>Complete genome and description of Selenomonas timonensis sp. nov., a new bacterium isolated from a gingivitis subject.</title>
        <authorList>
            <person name="Antezack A."/>
        </authorList>
    </citation>
    <scope>NUCLEOTIDE SEQUENCE [LARGE SCALE GENOMIC DNA]</scope>
    <source>
        <strain evidence="10 11">Marseille-Q3039</strain>
    </source>
</reference>
<dbReference type="PANTHER" id="PTHR34582:SF6">
    <property type="entry name" value="UPF0702 TRANSMEMBRANE PROTEIN YCAP"/>
    <property type="match status" value="1"/>
</dbReference>
<keyword evidence="5 7" id="KW-1133">Transmembrane helix</keyword>
<dbReference type="InterPro" id="IPR007353">
    <property type="entry name" value="DUF421"/>
</dbReference>